<sequence length="354" mass="40210">MGKGKRARERLQRYTEERKVKQKKLKAAFRASRAAFNAANGGNDTKTNAASDENAKESQNMDAADKDVEMLEDNAPMTGNTAVDAPVNKKKKKYAGPIEMPRMYMAKKSDNFCGAYFLRALKQATSDQFMTARSYMIRPPVWPIEHIRDLNTSLRFIGQLGHDAARLRAFFTNVFEMAVQVRSENPRWFPQLPGQFMLLDNLNEFIYEVHDRLRGVPINAGGMETPMLFPPTLIYDTINNVVADRQDFLTDPGAMTALEEGRLSPLSKKQKAMFKAIEDWKAGLPGGKYLLSELRETAIDPSVPFTIPLRPRDIEEQGDEEDEEEEHWEDEEDEGMPEATQTTLVLRPRKPTSE</sequence>
<organism evidence="2 3">
    <name type="scientific">Plectosphaerella cucumerina</name>
    <dbReference type="NCBI Taxonomy" id="40658"/>
    <lineage>
        <taxon>Eukaryota</taxon>
        <taxon>Fungi</taxon>
        <taxon>Dikarya</taxon>
        <taxon>Ascomycota</taxon>
        <taxon>Pezizomycotina</taxon>
        <taxon>Sordariomycetes</taxon>
        <taxon>Hypocreomycetidae</taxon>
        <taxon>Glomerellales</taxon>
        <taxon>Plectosphaerellaceae</taxon>
        <taxon>Plectosphaerella</taxon>
    </lineage>
</organism>
<feature type="region of interest" description="Disordered" evidence="1">
    <location>
        <begin position="305"/>
        <end position="354"/>
    </location>
</feature>
<dbReference type="Proteomes" id="UP000813385">
    <property type="component" value="Unassembled WGS sequence"/>
</dbReference>
<feature type="region of interest" description="Disordered" evidence="1">
    <location>
        <begin position="1"/>
        <end position="21"/>
    </location>
</feature>
<keyword evidence="3" id="KW-1185">Reference proteome</keyword>
<accession>A0A8K0TSP2</accession>
<feature type="region of interest" description="Disordered" evidence="1">
    <location>
        <begin position="34"/>
        <end position="63"/>
    </location>
</feature>
<proteinExistence type="predicted"/>
<protein>
    <submittedName>
        <fullName evidence="2">Uncharacterized protein</fullName>
    </submittedName>
</protein>
<evidence type="ECO:0000313" key="3">
    <source>
        <dbReference type="Proteomes" id="UP000813385"/>
    </source>
</evidence>
<feature type="compositionally biased region" description="Acidic residues" evidence="1">
    <location>
        <begin position="316"/>
        <end position="336"/>
    </location>
</feature>
<dbReference type="EMBL" id="JAGPXD010000002">
    <property type="protein sequence ID" value="KAH7368767.1"/>
    <property type="molecule type" value="Genomic_DNA"/>
</dbReference>
<evidence type="ECO:0000313" key="2">
    <source>
        <dbReference type="EMBL" id="KAH7368767.1"/>
    </source>
</evidence>
<gene>
    <name evidence="2" type="ORF">B0T11DRAFT_296374</name>
</gene>
<comment type="caution">
    <text evidence="2">The sequence shown here is derived from an EMBL/GenBank/DDBJ whole genome shotgun (WGS) entry which is preliminary data.</text>
</comment>
<reference evidence="2" key="1">
    <citation type="journal article" date="2021" name="Nat. Commun.">
        <title>Genetic determinants of endophytism in the Arabidopsis root mycobiome.</title>
        <authorList>
            <person name="Mesny F."/>
            <person name="Miyauchi S."/>
            <person name="Thiergart T."/>
            <person name="Pickel B."/>
            <person name="Atanasova L."/>
            <person name="Karlsson M."/>
            <person name="Huettel B."/>
            <person name="Barry K.W."/>
            <person name="Haridas S."/>
            <person name="Chen C."/>
            <person name="Bauer D."/>
            <person name="Andreopoulos W."/>
            <person name="Pangilinan J."/>
            <person name="LaButti K."/>
            <person name="Riley R."/>
            <person name="Lipzen A."/>
            <person name="Clum A."/>
            <person name="Drula E."/>
            <person name="Henrissat B."/>
            <person name="Kohler A."/>
            <person name="Grigoriev I.V."/>
            <person name="Martin F.M."/>
            <person name="Hacquard S."/>
        </authorList>
    </citation>
    <scope>NUCLEOTIDE SEQUENCE</scope>
    <source>
        <strain evidence="2">MPI-CAGE-AT-0016</strain>
    </source>
</reference>
<name>A0A8K0TSP2_9PEZI</name>
<feature type="compositionally biased region" description="Basic and acidic residues" evidence="1">
    <location>
        <begin position="9"/>
        <end position="19"/>
    </location>
</feature>
<evidence type="ECO:0000256" key="1">
    <source>
        <dbReference type="SAM" id="MobiDB-lite"/>
    </source>
</evidence>
<dbReference type="AlphaFoldDB" id="A0A8K0TSP2"/>
<dbReference type="OrthoDB" id="10533504at2759"/>
<feature type="compositionally biased region" description="Polar residues" evidence="1">
    <location>
        <begin position="42"/>
        <end position="61"/>
    </location>
</feature>